<dbReference type="Proteomes" id="UP001057498">
    <property type="component" value="Chromosome"/>
</dbReference>
<dbReference type="Gene3D" id="2.40.50.1020">
    <property type="entry name" value="LytTr DNA-binding domain"/>
    <property type="match status" value="1"/>
</dbReference>
<gene>
    <name evidence="4" type="primary">algR_2</name>
    <name evidence="4" type="ORF">CATMQ487_15190</name>
</gene>
<dbReference type="PANTHER" id="PTHR37299:SF1">
    <property type="entry name" value="STAGE 0 SPORULATION PROTEIN A HOMOLOG"/>
    <property type="match status" value="1"/>
</dbReference>
<reference evidence="4" key="1">
    <citation type="submission" date="2022-04" db="EMBL/GenBank/DDBJ databases">
        <title>Whole genome sequence of Sphaerotilus sp. FB-5.</title>
        <authorList>
            <person name="Takeda M."/>
            <person name="Narihara S."/>
            <person name="Akimoto M."/>
            <person name="Akimoto R."/>
            <person name="Nishiyashiki S."/>
            <person name="Murakami T."/>
        </authorList>
    </citation>
    <scope>NUCLEOTIDE SEQUENCE</scope>
    <source>
        <strain evidence="4">FB-5</strain>
    </source>
</reference>
<dbReference type="InterPro" id="IPR046947">
    <property type="entry name" value="LytR-like"/>
</dbReference>
<dbReference type="SMART" id="SM00850">
    <property type="entry name" value="LytTR"/>
    <property type="match status" value="1"/>
</dbReference>
<dbReference type="Pfam" id="PF00072">
    <property type="entry name" value="Response_reg"/>
    <property type="match status" value="1"/>
</dbReference>
<evidence type="ECO:0000256" key="1">
    <source>
        <dbReference type="PROSITE-ProRule" id="PRU00169"/>
    </source>
</evidence>
<evidence type="ECO:0000259" key="2">
    <source>
        <dbReference type="PROSITE" id="PS50110"/>
    </source>
</evidence>
<organism evidence="4 5">
    <name type="scientific">Sphaerotilus microaerophilus</name>
    <dbReference type="NCBI Taxonomy" id="2914710"/>
    <lineage>
        <taxon>Bacteria</taxon>
        <taxon>Pseudomonadati</taxon>
        <taxon>Pseudomonadota</taxon>
        <taxon>Betaproteobacteria</taxon>
        <taxon>Burkholderiales</taxon>
        <taxon>Sphaerotilaceae</taxon>
        <taxon>Sphaerotilus</taxon>
    </lineage>
</organism>
<feature type="domain" description="Response regulatory" evidence="2">
    <location>
        <begin position="4"/>
        <end position="120"/>
    </location>
</feature>
<protein>
    <submittedName>
        <fullName evidence="4">Positive alginate biosynthesis regulatory protein</fullName>
    </submittedName>
</protein>
<evidence type="ECO:0000313" key="4">
    <source>
        <dbReference type="EMBL" id="BDI04549.1"/>
    </source>
</evidence>
<proteinExistence type="predicted"/>
<sequence length="273" mass="29606">MALRVLIVDDEELARLRLRTLLADCVSPSVQVAGEAGSAAAALQWLATQRADVLLLDIHMPGLDGLQLAQRLRGLPRRPALIFVTAHPEHALAAFEVQAIDYLTKPVRRARLQEALERAAHWLQQESLAPPSGFGGMGAALPGASAASGGVIIVHDRGERVRVPLAELLYLRAEAKYVCLRTAQRSYLIDEPLSELEQRLDGGFVRVHRNALVAVSAVRALERHPVADAPATGFDGDASADAVGWAVQIAFTDEWLAVSRRQLRQVRAALEAH</sequence>
<keyword evidence="5" id="KW-1185">Reference proteome</keyword>
<feature type="modified residue" description="4-aspartylphosphate" evidence="1">
    <location>
        <position position="57"/>
    </location>
</feature>
<dbReference type="Gene3D" id="3.40.50.2300">
    <property type="match status" value="1"/>
</dbReference>
<dbReference type="SMART" id="SM00448">
    <property type="entry name" value="REC"/>
    <property type="match status" value="1"/>
</dbReference>
<dbReference type="EMBL" id="AP025730">
    <property type="protein sequence ID" value="BDI04549.1"/>
    <property type="molecule type" value="Genomic_DNA"/>
</dbReference>
<keyword evidence="1" id="KW-0597">Phosphoprotein</keyword>
<accession>A0ABN6PKP9</accession>
<dbReference type="InterPro" id="IPR001789">
    <property type="entry name" value="Sig_transdc_resp-reg_receiver"/>
</dbReference>
<feature type="domain" description="HTH LytTR-type" evidence="3">
    <location>
        <begin position="152"/>
        <end position="223"/>
    </location>
</feature>
<dbReference type="Pfam" id="PF04397">
    <property type="entry name" value="LytTR"/>
    <property type="match status" value="1"/>
</dbReference>
<dbReference type="PROSITE" id="PS50930">
    <property type="entry name" value="HTH_LYTTR"/>
    <property type="match status" value="1"/>
</dbReference>
<dbReference type="InterPro" id="IPR011006">
    <property type="entry name" value="CheY-like_superfamily"/>
</dbReference>
<evidence type="ECO:0000259" key="3">
    <source>
        <dbReference type="PROSITE" id="PS50930"/>
    </source>
</evidence>
<dbReference type="PROSITE" id="PS50110">
    <property type="entry name" value="RESPONSE_REGULATORY"/>
    <property type="match status" value="1"/>
</dbReference>
<dbReference type="InterPro" id="IPR007492">
    <property type="entry name" value="LytTR_DNA-bd_dom"/>
</dbReference>
<name>A0ABN6PKP9_9BURK</name>
<dbReference type="PANTHER" id="PTHR37299">
    <property type="entry name" value="TRANSCRIPTIONAL REGULATOR-RELATED"/>
    <property type="match status" value="1"/>
</dbReference>
<dbReference type="RefSeq" id="WP_251972662.1">
    <property type="nucleotide sequence ID" value="NZ_AP025730.1"/>
</dbReference>
<dbReference type="SUPFAM" id="SSF52172">
    <property type="entry name" value="CheY-like"/>
    <property type="match status" value="1"/>
</dbReference>
<evidence type="ECO:0000313" key="5">
    <source>
        <dbReference type="Proteomes" id="UP001057498"/>
    </source>
</evidence>